<reference evidence="1" key="2">
    <citation type="journal article" date="2015" name="Fish Shellfish Immunol.">
        <title>Early steps in the European eel (Anguilla anguilla)-Vibrio vulnificus interaction in the gills: Role of the RtxA13 toxin.</title>
        <authorList>
            <person name="Callol A."/>
            <person name="Pajuelo D."/>
            <person name="Ebbesson L."/>
            <person name="Teles M."/>
            <person name="MacKenzie S."/>
            <person name="Amaro C."/>
        </authorList>
    </citation>
    <scope>NUCLEOTIDE SEQUENCE</scope>
</reference>
<evidence type="ECO:0000313" key="1">
    <source>
        <dbReference type="EMBL" id="JAH40171.1"/>
    </source>
</evidence>
<organism evidence="1">
    <name type="scientific">Anguilla anguilla</name>
    <name type="common">European freshwater eel</name>
    <name type="synonym">Muraena anguilla</name>
    <dbReference type="NCBI Taxonomy" id="7936"/>
    <lineage>
        <taxon>Eukaryota</taxon>
        <taxon>Metazoa</taxon>
        <taxon>Chordata</taxon>
        <taxon>Craniata</taxon>
        <taxon>Vertebrata</taxon>
        <taxon>Euteleostomi</taxon>
        <taxon>Actinopterygii</taxon>
        <taxon>Neopterygii</taxon>
        <taxon>Teleostei</taxon>
        <taxon>Anguilliformes</taxon>
        <taxon>Anguillidae</taxon>
        <taxon>Anguilla</taxon>
    </lineage>
</organism>
<name>A0A0E9SFU8_ANGAN</name>
<accession>A0A0E9SFU8</accession>
<proteinExistence type="predicted"/>
<protein>
    <submittedName>
        <fullName evidence="1">Uncharacterized protein</fullName>
    </submittedName>
</protein>
<dbReference type="AlphaFoldDB" id="A0A0E9SFU8"/>
<dbReference type="EMBL" id="GBXM01068406">
    <property type="protein sequence ID" value="JAH40171.1"/>
    <property type="molecule type" value="Transcribed_RNA"/>
</dbReference>
<reference evidence="1" key="1">
    <citation type="submission" date="2014-11" db="EMBL/GenBank/DDBJ databases">
        <authorList>
            <person name="Amaro Gonzalez C."/>
        </authorList>
    </citation>
    <scope>NUCLEOTIDE SEQUENCE</scope>
</reference>
<sequence length="33" mass="3670">MTFAAAIYSASHHETSHLGKYTSMLNLFSLQVI</sequence>